<accession>A0ABR1KQ43</accession>
<name>A0ABR1KQ43_9PEZI</name>
<gene>
    <name evidence="1" type="ORF">IWZ03DRAFT_439329</name>
</gene>
<organism evidence="1 2">
    <name type="scientific">Phyllosticta citriasiana</name>
    <dbReference type="NCBI Taxonomy" id="595635"/>
    <lineage>
        <taxon>Eukaryota</taxon>
        <taxon>Fungi</taxon>
        <taxon>Dikarya</taxon>
        <taxon>Ascomycota</taxon>
        <taxon>Pezizomycotina</taxon>
        <taxon>Dothideomycetes</taxon>
        <taxon>Dothideomycetes incertae sedis</taxon>
        <taxon>Botryosphaeriales</taxon>
        <taxon>Phyllostictaceae</taxon>
        <taxon>Phyllosticta</taxon>
    </lineage>
</organism>
<evidence type="ECO:0000313" key="1">
    <source>
        <dbReference type="EMBL" id="KAK7519039.1"/>
    </source>
</evidence>
<proteinExistence type="predicted"/>
<reference evidence="1 2" key="1">
    <citation type="submission" date="2024-04" db="EMBL/GenBank/DDBJ databases">
        <title>Phyllosticta paracitricarpa is synonymous to the EU quarantine fungus P. citricarpa based on phylogenomic analyses.</title>
        <authorList>
            <consortium name="Lawrence Berkeley National Laboratory"/>
            <person name="Van Ingen-Buijs V.A."/>
            <person name="Van Westerhoven A.C."/>
            <person name="Haridas S."/>
            <person name="Skiadas P."/>
            <person name="Martin F."/>
            <person name="Groenewald J.Z."/>
            <person name="Crous P.W."/>
            <person name="Seidl M.F."/>
        </authorList>
    </citation>
    <scope>NUCLEOTIDE SEQUENCE [LARGE SCALE GENOMIC DNA]</scope>
    <source>
        <strain evidence="1 2">CBS 123371</strain>
    </source>
</reference>
<protein>
    <submittedName>
        <fullName evidence="1">Uncharacterized protein</fullName>
    </submittedName>
</protein>
<sequence length="152" mass="16324">MCGEACHSTRLSSGGTIAVLRSPHDPTGQPVANEPVASCDLLFDNPASPCNPRTRAVLRARDGVSVDGLKTYFMLIHRDGDLRTRASMGDEVRTALHAIELKPAVDEHQNHARMDLPEALDLCVGTARGVIGRRVSIVRGGERVAEGIIGYN</sequence>
<dbReference type="EMBL" id="JBBPHU010000004">
    <property type="protein sequence ID" value="KAK7519039.1"/>
    <property type="molecule type" value="Genomic_DNA"/>
</dbReference>
<comment type="caution">
    <text evidence="1">The sequence shown here is derived from an EMBL/GenBank/DDBJ whole genome shotgun (WGS) entry which is preliminary data.</text>
</comment>
<dbReference type="Proteomes" id="UP001363622">
    <property type="component" value="Unassembled WGS sequence"/>
</dbReference>
<evidence type="ECO:0000313" key="2">
    <source>
        <dbReference type="Proteomes" id="UP001363622"/>
    </source>
</evidence>
<keyword evidence="2" id="KW-1185">Reference proteome</keyword>